<dbReference type="EMBL" id="PHFL01000071">
    <property type="protein sequence ID" value="RFM23076.1"/>
    <property type="molecule type" value="Genomic_DNA"/>
</dbReference>
<feature type="non-terminal residue" evidence="2">
    <location>
        <position position="356"/>
    </location>
</feature>
<dbReference type="PANTHER" id="PTHR46401:SF2">
    <property type="entry name" value="GLYCOSYLTRANSFERASE WBBK-RELATED"/>
    <property type="match status" value="1"/>
</dbReference>
<name>A0A395LWQ9_9BACT</name>
<evidence type="ECO:0000313" key="2">
    <source>
        <dbReference type="EMBL" id="RFM23076.1"/>
    </source>
</evidence>
<dbReference type="Proteomes" id="UP000266389">
    <property type="component" value="Unassembled WGS sequence"/>
</dbReference>
<organism evidence="2 3">
    <name type="scientific">Candidatus Thermochlorobacter aerophilus</name>
    <dbReference type="NCBI Taxonomy" id="1868324"/>
    <lineage>
        <taxon>Bacteria</taxon>
        <taxon>Pseudomonadati</taxon>
        <taxon>Chlorobiota</taxon>
        <taxon>Chlorobiia</taxon>
        <taxon>Chlorobiales</taxon>
        <taxon>Candidatus Thermochlorobacteriaceae</taxon>
        <taxon>Candidatus Thermochlorobacter</taxon>
    </lineage>
</organism>
<reference evidence="2 3" key="1">
    <citation type="journal article" date="2011" name="ISME J.">
        <title>Community ecology of hot spring cyanobacterial mats: predominant populations and their functional potential.</title>
        <authorList>
            <person name="Klatt C.G."/>
            <person name="Wood J.M."/>
            <person name="Rusch D.B."/>
            <person name="Bateson M.M."/>
            <person name="Hamamura N."/>
            <person name="Heidelberg J.F."/>
            <person name="Grossman A.R."/>
            <person name="Bhaya D."/>
            <person name="Cohan F.M."/>
            <person name="Kuhl M."/>
            <person name="Bryant D.A."/>
            <person name="Ward D.M."/>
        </authorList>
    </citation>
    <scope>NUCLEOTIDE SEQUENCE [LARGE SCALE GENOMIC DNA]</scope>
    <source>
        <strain evidence="2">OS</strain>
    </source>
</reference>
<dbReference type="AlphaFoldDB" id="A0A395LWQ9"/>
<dbReference type="SUPFAM" id="SSF53756">
    <property type="entry name" value="UDP-Glycosyltransferase/glycogen phosphorylase"/>
    <property type="match status" value="1"/>
</dbReference>
<evidence type="ECO:0000256" key="1">
    <source>
        <dbReference type="ARBA" id="ARBA00022679"/>
    </source>
</evidence>
<keyword evidence="1 2" id="KW-0808">Transferase</keyword>
<dbReference type="Pfam" id="PF13692">
    <property type="entry name" value="Glyco_trans_1_4"/>
    <property type="match status" value="1"/>
</dbReference>
<dbReference type="Gene3D" id="3.40.50.2000">
    <property type="entry name" value="Glycogen Phosphorylase B"/>
    <property type="match status" value="2"/>
</dbReference>
<accession>A0A395LWQ9</accession>
<evidence type="ECO:0000313" key="3">
    <source>
        <dbReference type="Proteomes" id="UP000266389"/>
    </source>
</evidence>
<dbReference type="GO" id="GO:0016757">
    <property type="term" value="F:glycosyltransferase activity"/>
    <property type="evidence" value="ECO:0007669"/>
    <property type="project" value="TreeGrafter"/>
</dbReference>
<protein>
    <submittedName>
        <fullName evidence="2">Glycosyltransferase</fullName>
    </submittedName>
</protein>
<gene>
    <name evidence="2" type="ORF">D0433_13550</name>
</gene>
<proteinExistence type="predicted"/>
<dbReference type="PANTHER" id="PTHR46401">
    <property type="entry name" value="GLYCOSYLTRANSFERASE WBBK-RELATED"/>
    <property type="match status" value="1"/>
</dbReference>
<dbReference type="CDD" id="cd03801">
    <property type="entry name" value="GT4_PimA-like"/>
    <property type="match status" value="1"/>
</dbReference>
<sequence length="356" mass="41082">MKHVILSHAGRHHAYETAFALQSAGWLKRFYTLFYDETHPSLKHRVLRSLIPESLTRKRSNRFRDGLDETKITSLYLPELLERSPLKYVFGSYNMMSLRGELFDRMVVMQDLECDIFHGFEGSVLYSLRKAKKQGAITILDYPIFHYATIREVLVDEYKSLKLEIPKFLLKNDMNIARKEQEISEADYIFVPTEKIANDFVRYGKAREKIKCITYGYNPNRFFVGEKRDNVFRILFVGIIGVRKGVHYLLEAVKQLNLKNVELLLISPIDNEFKPILRRYEGLFKHIHSLPNESLVRVYQNSSILVLPSLIEGSSLVIYEAMACGLPIIASENAGAITRNGIDGFVVPVRDIEALK</sequence>
<comment type="caution">
    <text evidence="2">The sequence shown here is derived from an EMBL/GenBank/DDBJ whole genome shotgun (WGS) entry which is preliminary data.</text>
</comment>